<evidence type="ECO:0000313" key="2">
    <source>
        <dbReference type="EMBL" id="KAL2100966.1"/>
    </source>
</evidence>
<name>A0ABD1KPV6_9TELE</name>
<dbReference type="AlphaFoldDB" id="A0ABD1KPV6"/>
<proteinExistence type="predicted"/>
<evidence type="ECO:0000313" key="3">
    <source>
        <dbReference type="Proteomes" id="UP001591681"/>
    </source>
</evidence>
<gene>
    <name evidence="2" type="ORF">ACEWY4_002727</name>
</gene>
<feature type="region of interest" description="Disordered" evidence="1">
    <location>
        <begin position="239"/>
        <end position="265"/>
    </location>
</feature>
<reference evidence="2 3" key="1">
    <citation type="submission" date="2024-09" db="EMBL/GenBank/DDBJ databases">
        <title>A chromosome-level genome assembly of Gray's grenadier anchovy, Coilia grayii.</title>
        <authorList>
            <person name="Fu Z."/>
        </authorList>
    </citation>
    <scope>NUCLEOTIDE SEQUENCE [LARGE SCALE GENOMIC DNA]</scope>
    <source>
        <strain evidence="2">G4</strain>
        <tissue evidence="2">Muscle</tissue>
    </source>
</reference>
<dbReference type="Proteomes" id="UP001591681">
    <property type="component" value="Unassembled WGS sequence"/>
</dbReference>
<feature type="compositionally biased region" description="Low complexity" evidence="1">
    <location>
        <begin position="182"/>
        <end position="191"/>
    </location>
</feature>
<feature type="region of interest" description="Disordered" evidence="1">
    <location>
        <begin position="137"/>
        <end position="191"/>
    </location>
</feature>
<feature type="compositionally biased region" description="Polar residues" evidence="1">
    <location>
        <begin position="241"/>
        <end position="252"/>
    </location>
</feature>
<feature type="compositionally biased region" description="Basic and acidic residues" evidence="1">
    <location>
        <begin position="157"/>
        <end position="168"/>
    </location>
</feature>
<evidence type="ECO:0000256" key="1">
    <source>
        <dbReference type="SAM" id="MobiDB-lite"/>
    </source>
</evidence>
<keyword evidence="3" id="KW-1185">Reference proteome</keyword>
<organism evidence="2 3">
    <name type="scientific">Coilia grayii</name>
    <name type="common">Gray's grenadier anchovy</name>
    <dbReference type="NCBI Taxonomy" id="363190"/>
    <lineage>
        <taxon>Eukaryota</taxon>
        <taxon>Metazoa</taxon>
        <taxon>Chordata</taxon>
        <taxon>Craniata</taxon>
        <taxon>Vertebrata</taxon>
        <taxon>Euteleostomi</taxon>
        <taxon>Actinopterygii</taxon>
        <taxon>Neopterygii</taxon>
        <taxon>Teleostei</taxon>
        <taxon>Clupei</taxon>
        <taxon>Clupeiformes</taxon>
        <taxon>Clupeoidei</taxon>
        <taxon>Engraulidae</taxon>
        <taxon>Coilinae</taxon>
        <taxon>Coilia</taxon>
    </lineage>
</organism>
<protein>
    <submittedName>
        <fullName evidence="2">Uncharacterized protein</fullName>
    </submittedName>
</protein>
<sequence>MGAAYDEGFSEMGLLATTVSSSSPQPYGQGVGGMPISPTLLERPFNIADRSTPMRGLVQNNFDNRCLPVRLRSYSGRQSREWCMVQSTTTGTHQLPRAPCSVLGPETLREHSKKSTCFSENRQLHSRCLYQPPRGHALSEAAQPGEEDPTALPVSARDARTRDTEQGCRSDVPGRPPLCRLAASPSSGGSAMAEIRAGSRRSLHPTRKRAVPSVLLPGGRRCTAGCGCISAPMVKRPSLRLSPSESDLSHITQSERAETVTSSDRPTLAVQAKGSRNSAAYATSCLQTASPSIGISVGVGCSVSAPFQTSRGCE</sequence>
<dbReference type="EMBL" id="JBHFQA010000003">
    <property type="protein sequence ID" value="KAL2100966.1"/>
    <property type="molecule type" value="Genomic_DNA"/>
</dbReference>
<comment type="caution">
    <text evidence="2">The sequence shown here is derived from an EMBL/GenBank/DDBJ whole genome shotgun (WGS) entry which is preliminary data.</text>
</comment>
<accession>A0ABD1KPV6</accession>